<evidence type="ECO:0000256" key="2">
    <source>
        <dbReference type="ARBA" id="ARBA00006464"/>
    </source>
</evidence>
<dbReference type="NCBIfam" id="TIGR03025">
    <property type="entry name" value="EPS_sugtrans"/>
    <property type="match status" value="1"/>
</dbReference>
<dbReference type="Proteomes" id="UP000252387">
    <property type="component" value="Unassembled WGS sequence"/>
</dbReference>
<comment type="subcellular location">
    <subcellularLocation>
        <location evidence="1">Membrane</location>
        <topology evidence="1">Multi-pass membrane protein</topology>
    </subcellularLocation>
</comment>
<evidence type="ECO:0000256" key="3">
    <source>
        <dbReference type="ARBA" id="ARBA00022679"/>
    </source>
</evidence>
<dbReference type="GO" id="GO:0016020">
    <property type="term" value="C:membrane"/>
    <property type="evidence" value="ECO:0007669"/>
    <property type="project" value="UniProtKB-SubCell"/>
</dbReference>
<evidence type="ECO:0000256" key="5">
    <source>
        <dbReference type="ARBA" id="ARBA00022989"/>
    </source>
</evidence>
<proteinExistence type="inferred from homology"/>
<evidence type="ECO:0000313" key="9">
    <source>
        <dbReference type="EMBL" id="RCS30219.1"/>
    </source>
</evidence>
<organism evidence="9 10">
    <name type="scientific">Rhodanobacter denitrificans</name>
    <dbReference type="NCBI Taxonomy" id="666685"/>
    <lineage>
        <taxon>Bacteria</taxon>
        <taxon>Pseudomonadati</taxon>
        <taxon>Pseudomonadota</taxon>
        <taxon>Gammaproteobacteria</taxon>
        <taxon>Lysobacterales</taxon>
        <taxon>Rhodanobacteraceae</taxon>
        <taxon>Rhodanobacter</taxon>
    </lineage>
</organism>
<dbReference type="EMBL" id="QFWQ01000005">
    <property type="protein sequence ID" value="RCS30219.1"/>
    <property type="molecule type" value="Genomic_DNA"/>
</dbReference>
<evidence type="ECO:0000256" key="4">
    <source>
        <dbReference type="ARBA" id="ARBA00022692"/>
    </source>
</evidence>
<evidence type="ECO:0000256" key="7">
    <source>
        <dbReference type="SAM" id="Phobius"/>
    </source>
</evidence>
<name>A0A368KE76_9GAMM</name>
<keyword evidence="5 7" id="KW-1133">Transmembrane helix</keyword>
<dbReference type="Gene3D" id="3.40.50.720">
    <property type="entry name" value="NAD(P)-binding Rossmann-like Domain"/>
    <property type="match status" value="1"/>
</dbReference>
<feature type="transmembrane region" description="Helical" evidence="7">
    <location>
        <begin position="53"/>
        <end position="74"/>
    </location>
</feature>
<comment type="caution">
    <text evidence="9">The sequence shown here is derived from an EMBL/GenBank/DDBJ whole genome shotgun (WGS) entry which is preliminary data.</text>
</comment>
<keyword evidence="6 7" id="KW-0472">Membrane</keyword>
<feature type="transmembrane region" description="Helical" evidence="7">
    <location>
        <begin position="168"/>
        <end position="190"/>
    </location>
</feature>
<reference evidence="9 10" key="1">
    <citation type="submission" date="2018-05" db="EMBL/GenBank/DDBJ databases">
        <title>Draft genome sequence of Rhodanobacter denitrificans Yn1 isolated from gold copper mine.</title>
        <authorList>
            <person name="Yang N."/>
            <person name="Mazhar H.S."/>
            <person name="Rensing C."/>
        </authorList>
    </citation>
    <scope>NUCLEOTIDE SEQUENCE [LARGE SCALE GENOMIC DNA]</scope>
    <source>
        <strain evidence="9 10">Yn1</strain>
    </source>
</reference>
<keyword evidence="10" id="KW-1185">Reference proteome</keyword>
<dbReference type="InterPro" id="IPR017475">
    <property type="entry name" value="EPS_sugar_tfrase"/>
</dbReference>
<comment type="similarity">
    <text evidence="2">Belongs to the bacterial sugar transferase family.</text>
</comment>
<sequence length="465" mass="52326">MYRSFRYGIRWQLLLVLVESVLLVGCVYAAVMLRYWGHGSTQSAFVHSVQWRALPVAMVLTFSMAALGLYQVHLRASWLGRLSRQGVAFLLGGIVLMVLYYAIPTSYLGRGILGIALLLGYLVVALWRALFLSFVDADLFKRRVMILGAGERAAEVIRAMRRKTDQRGFKILGCAPVGAGSVSIAAPLLLHPDDALCEWATRLGVEEIVIGPDDRRGTLPVGALLECKRNGIAVTELADFFEHEAGKIIMELTNPSSLIFSDGFNISPVRLAIKRVFDLITASLVLLVTWPFMLLTALAIRLESGRGAPILYYQDRVGENGKLFRVIKFRSMGADAERDGVARWATEHDNRVTRVGRFIRKARLDELPQLWNVLRGDMSIIGPRPERPQFVDSFNKCIRYYSLRHCLRPGLTGWAQLRYPYGSSREDAEEKLKFDLFYVKNHNFVFDLAILVQTLEVVLFGRGAR</sequence>
<feature type="transmembrane region" description="Helical" evidence="7">
    <location>
        <begin position="115"/>
        <end position="135"/>
    </location>
</feature>
<dbReference type="GO" id="GO:0089702">
    <property type="term" value="F:undecaprenyl-phosphate glucose phosphotransferase activity"/>
    <property type="evidence" value="ECO:0007669"/>
    <property type="project" value="TreeGrafter"/>
</dbReference>
<dbReference type="RefSeq" id="WP_114342803.1">
    <property type="nucleotide sequence ID" value="NZ_QFWQ01000005.1"/>
</dbReference>
<feature type="transmembrane region" description="Helical" evidence="7">
    <location>
        <begin position="279"/>
        <end position="300"/>
    </location>
</feature>
<feature type="domain" description="Bacterial sugar transferase" evidence="8">
    <location>
        <begin position="274"/>
        <end position="459"/>
    </location>
</feature>
<dbReference type="NCBIfam" id="TIGR03013">
    <property type="entry name" value="EpsB_2"/>
    <property type="match status" value="1"/>
</dbReference>
<dbReference type="OrthoDB" id="9808602at2"/>
<evidence type="ECO:0000259" key="8">
    <source>
        <dbReference type="Pfam" id="PF02397"/>
    </source>
</evidence>
<dbReference type="Pfam" id="PF02397">
    <property type="entry name" value="Bac_transf"/>
    <property type="match status" value="1"/>
</dbReference>
<evidence type="ECO:0000313" key="10">
    <source>
        <dbReference type="Proteomes" id="UP000252387"/>
    </source>
</evidence>
<dbReference type="InterPro" id="IPR017464">
    <property type="entry name" value="Sugar_tfrase_EpsB_2"/>
</dbReference>
<protein>
    <submittedName>
        <fullName evidence="9">TIGR03013 family PEP-CTERM/XrtA system glycosyltransferase</fullName>
    </submittedName>
</protein>
<evidence type="ECO:0000256" key="6">
    <source>
        <dbReference type="ARBA" id="ARBA00023136"/>
    </source>
</evidence>
<dbReference type="AlphaFoldDB" id="A0A368KE76"/>
<dbReference type="PANTHER" id="PTHR30576">
    <property type="entry name" value="COLANIC BIOSYNTHESIS UDP-GLUCOSE LIPID CARRIER TRANSFERASE"/>
    <property type="match status" value="1"/>
</dbReference>
<evidence type="ECO:0000256" key="1">
    <source>
        <dbReference type="ARBA" id="ARBA00004141"/>
    </source>
</evidence>
<gene>
    <name evidence="9" type="ORF">DEO45_09190</name>
</gene>
<dbReference type="InterPro" id="IPR003362">
    <property type="entry name" value="Bact_transf"/>
</dbReference>
<dbReference type="GO" id="GO:0009242">
    <property type="term" value="P:colanic acid biosynthetic process"/>
    <property type="evidence" value="ECO:0007669"/>
    <property type="project" value="TreeGrafter"/>
</dbReference>
<accession>A0A368KE76</accession>
<keyword evidence="3 9" id="KW-0808">Transferase</keyword>
<dbReference type="PANTHER" id="PTHR30576:SF21">
    <property type="entry name" value="UDP-GLUCOSE:UNDECAPRENYL-PHOSPHATE GLUCOSE-1-PHOSPHATE TRANSFERASE"/>
    <property type="match status" value="1"/>
</dbReference>
<keyword evidence="4 7" id="KW-0812">Transmembrane</keyword>
<feature type="transmembrane region" description="Helical" evidence="7">
    <location>
        <begin position="86"/>
        <end position="103"/>
    </location>
</feature>